<dbReference type="AlphaFoldDB" id="A0A9P9BWX9"/>
<accession>A0A9P9BWX9</accession>
<gene>
    <name evidence="2" type="ORF">B0I36DRAFT_392147</name>
</gene>
<evidence type="ECO:0000313" key="3">
    <source>
        <dbReference type="Proteomes" id="UP000756346"/>
    </source>
</evidence>
<comment type="caution">
    <text evidence="2">The sequence shown here is derived from an EMBL/GenBank/DDBJ whole genome shotgun (WGS) entry which is preliminary data.</text>
</comment>
<feature type="region of interest" description="Disordered" evidence="1">
    <location>
        <begin position="122"/>
        <end position="149"/>
    </location>
</feature>
<proteinExistence type="predicted"/>
<name>A0A9P9BWX9_9PEZI</name>
<feature type="compositionally biased region" description="Low complexity" evidence="1">
    <location>
        <begin position="128"/>
        <end position="137"/>
    </location>
</feature>
<sequence>MRSESRLEAVDVHHRLDSIQQVDWYPGCSFRVSISASHVTRQDAQECSQCLLLRIFVDLTAQQHRSCARRASPAVPGPGSSDSRNPFLGTALHARKLKQAPGHGIAMATMSRVIVPDAPASPHYATLTSQPSGASPSASPPSTPTSREAGRGVLLNLGQVCFTLPCPEVLEVGCLALHVAEFPPSWNMPNCHTPYWPGKPSSCVRRLIFAARYPDPDQGAFLDDASPGQAYWEADGRCDVVFRLVSGA</sequence>
<evidence type="ECO:0000256" key="1">
    <source>
        <dbReference type="SAM" id="MobiDB-lite"/>
    </source>
</evidence>
<evidence type="ECO:0000313" key="2">
    <source>
        <dbReference type="EMBL" id="KAH7041247.1"/>
    </source>
</evidence>
<reference evidence="2" key="1">
    <citation type="journal article" date="2021" name="Nat. Commun.">
        <title>Genetic determinants of endophytism in the Arabidopsis root mycobiome.</title>
        <authorList>
            <person name="Mesny F."/>
            <person name="Miyauchi S."/>
            <person name="Thiergart T."/>
            <person name="Pickel B."/>
            <person name="Atanasova L."/>
            <person name="Karlsson M."/>
            <person name="Huettel B."/>
            <person name="Barry K.W."/>
            <person name="Haridas S."/>
            <person name="Chen C."/>
            <person name="Bauer D."/>
            <person name="Andreopoulos W."/>
            <person name="Pangilinan J."/>
            <person name="LaButti K."/>
            <person name="Riley R."/>
            <person name="Lipzen A."/>
            <person name="Clum A."/>
            <person name="Drula E."/>
            <person name="Henrissat B."/>
            <person name="Kohler A."/>
            <person name="Grigoriev I.V."/>
            <person name="Martin F.M."/>
            <person name="Hacquard S."/>
        </authorList>
    </citation>
    <scope>NUCLEOTIDE SEQUENCE</scope>
    <source>
        <strain evidence="2">MPI-CAGE-CH-0230</strain>
    </source>
</reference>
<dbReference type="EMBL" id="JAGTJQ010000001">
    <property type="protein sequence ID" value="KAH7041247.1"/>
    <property type="molecule type" value="Genomic_DNA"/>
</dbReference>
<dbReference type="RefSeq" id="XP_046019302.1">
    <property type="nucleotide sequence ID" value="XM_046161429.1"/>
</dbReference>
<dbReference type="Proteomes" id="UP000756346">
    <property type="component" value="Unassembled WGS sequence"/>
</dbReference>
<protein>
    <submittedName>
        <fullName evidence="2">Uncharacterized protein</fullName>
    </submittedName>
</protein>
<dbReference type="GeneID" id="70190975"/>
<keyword evidence="3" id="KW-1185">Reference proteome</keyword>
<organism evidence="2 3">
    <name type="scientific">Microdochium trichocladiopsis</name>
    <dbReference type="NCBI Taxonomy" id="1682393"/>
    <lineage>
        <taxon>Eukaryota</taxon>
        <taxon>Fungi</taxon>
        <taxon>Dikarya</taxon>
        <taxon>Ascomycota</taxon>
        <taxon>Pezizomycotina</taxon>
        <taxon>Sordariomycetes</taxon>
        <taxon>Xylariomycetidae</taxon>
        <taxon>Xylariales</taxon>
        <taxon>Microdochiaceae</taxon>
        <taxon>Microdochium</taxon>
    </lineage>
</organism>